<evidence type="ECO:0000313" key="2">
    <source>
        <dbReference type="EMBL" id="PIU03381.1"/>
    </source>
</evidence>
<dbReference type="EMBL" id="PEYO01000017">
    <property type="protein sequence ID" value="PIU03381.1"/>
    <property type="molecule type" value="Genomic_DNA"/>
</dbReference>
<reference evidence="3" key="1">
    <citation type="submission" date="2017-09" db="EMBL/GenBank/DDBJ databases">
        <title>Depth-based differentiation of microbial function through sediment-hosted aquifers and enrichment of novel symbionts in the deep terrestrial subsurface.</title>
        <authorList>
            <person name="Probst A.J."/>
            <person name="Ladd B."/>
            <person name="Jarett J.K."/>
            <person name="Geller-Mcgrath D.E."/>
            <person name="Sieber C.M.K."/>
            <person name="Emerson J.B."/>
            <person name="Anantharaman K."/>
            <person name="Thomas B.C."/>
            <person name="Malmstrom R."/>
            <person name="Stieglmeier M."/>
            <person name="Klingl A."/>
            <person name="Woyke T."/>
            <person name="Ryan C.M."/>
            <person name="Banfield J.F."/>
        </authorList>
    </citation>
    <scope>NUCLEOTIDE SEQUENCE [LARGE SCALE GENOMIC DNA]</scope>
</reference>
<evidence type="ECO:0000256" key="1">
    <source>
        <dbReference type="SAM" id="Phobius"/>
    </source>
</evidence>
<dbReference type="Proteomes" id="UP000228996">
    <property type="component" value="Unassembled WGS sequence"/>
</dbReference>
<organism evidence="2 3">
    <name type="scientific">Candidatus Shapirobacteria bacterium CG08_land_8_20_14_0_20_39_18</name>
    <dbReference type="NCBI Taxonomy" id="1974883"/>
    <lineage>
        <taxon>Bacteria</taxon>
        <taxon>Candidatus Shapironibacteriota</taxon>
    </lineage>
</organism>
<dbReference type="GO" id="GO:0043107">
    <property type="term" value="P:type IV pilus-dependent motility"/>
    <property type="evidence" value="ECO:0007669"/>
    <property type="project" value="InterPro"/>
</dbReference>
<dbReference type="GO" id="GO:0043683">
    <property type="term" value="P:type IV pilus assembly"/>
    <property type="evidence" value="ECO:0007669"/>
    <property type="project" value="InterPro"/>
</dbReference>
<dbReference type="AlphaFoldDB" id="A0A2M6XCH5"/>
<protein>
    <submittedName>
        <fullName evidence="2">Uncharacterized protein</fullName>
    </submittedName>
</protein>
<keyword evidence="1" id="KW-0472">Membrane</keyword>
<feature type="transmembrane region" description="Helical" evidence="1">
    <location>
        <begin position="28"/>
        <end position="49"/>
    </location>
</feature>
<dbReference type="InterPro" id="IPR014717">
    <property type="entry name" value="Transl_elong_EF1B/ribsomal_bS6"/>
</dbReference>
<proteinExistence type="predicted"/>
<accession>A0A2M6XCH5</accession>
<dbReference type="Gene3D" id="3.30.70.60">
    <property type="match status" value="1"/>
</dbReference>
<keyword evidence="1" id="KW-0812">Transmembrane</keyword>
<sequence>MALSWKQEYHRYHRYFINLNSLYQKKEVIVYTGLTLSIFTVAFFVLFALKPAISTIFSLVSEINTKKELDQKLQTKINDITQAQNNYNTNSQTITLVDEALPTDPSMEGFAWYLETLFQQEGLTIKNIDYDPVDFINKPPAKILPTNTELKEVNFSFKTAGVYENLKDTLNKLENLRRLVIIDSFSLGQAGTEDLQTLNLSVNGRILYLPLTK</sequence>
<comment type="caution">
    <text evidence="2">The sequence shown here is derived from an EMBL/GenBank/DDBJ whole genome shotgun (WGS) entry which is preliminary data.</text>
</comment>
<dbReference type="InterPro" id="IPR007445">
    <property type="entry name" value="PilO"/>
</dbReference>
<keyword evidence="1" id="KW-1133">Transmembrane helix</keyword>
<name>A0A2M6XCH5_9BACT</name>
<dbReference type="Pfam" id="PF04350">
    <property type="entry name" value="PilO"/>
    <property type="match status" value="1"/>
</dbReference>
<evidence type="ECO:0000313" key="3">
    <source>
        <dbReference type="Proteomes" id="UP000228996"/>
    </source>
</evidence>
<gene>
    <name evidence="2" type="ORF">COT44_02975</name>
</gene>